<evidence type="ECO:0000256" key="1">
    <source>
        <dbReference type="SAM" id="SignalP"/>
    </source>
</evidence>
<evidence type="ECO:0000313" key="3">
    <source>
        <dbReference type="Proteomes" id="UP000758155"/>
    </source>
</evidence>
<proteinExistence type="predicted"/>
<protein>
    <submittedName>
        <fullName evidence="2">Uncharacterized protein</fullName>
    </submittedName>
</protein>
<dbReference type="AlphaFoldDB" id="A0A9P5C2G2"/>
<dbReference type="Proteomes" id="UP000758155">
    <property type="component" value="Unassembled WGS sequence"/>
</dbReference>
<feature type="chain" id="PRO_5040267935" evidence="1">
    <location>
        <begin position="18"/>
        <end position="239"/>
    </location>
</feature>
<accession>A0A9P5C2G2</accession>
<reference evidence="2" key="1">
    <citation type="submission" date="2019-04" db="EMBL/GenBank/DDBJ databases">
        <title>Sequencing of skin fungus with MAO and IRED activity.</title>
        <authorList>
            <person name="Marsaioli A.J."/>
            <person name="Bonatto J.M.C."/>
            <person name="Reis Junior O."/>
        </authorList>
    </citation>
    <scope>NUCLEOTIDE SEQUENCE</scope>
    <source>
        <strain evidence="2">28M1</strain>
    </source>
</reference>
<sequence length="239" mass="27255">MAKHSAMLFFFVIATLARYERVEKYTTRWFMDNVLHKVQADYKDTNGLFHNALFYTRNMSATAIRYACAQHRITIWQPWHPSLYNSSNAPTNRFSCIHHNATARNYFFANMSEAFAKLSSDNALVMHSVADYAHPPTDGIWATVEKSAISKRLTAVKQVYKIQAMDAESIMAIWTSDLGDVVGKTAEDVTARFKAYFPLRGRSVTRRGAPQQVLEDAAFAERLSLRCPVVPEYTLPVDW</sequence>
<keyword evidence="1" id="KW-0732">Signal</keyword>
<feature type="signal peptide" evidence="1">
    <location>
        <begin position="1"/>
        <end position="17"/>
    </location>
</feature>
<keyword evidence="3" id="KW-1185">Reference proteome</keyword>
<gene>
    <name evidence="2" type="ORF">E8E12_003290</name>
</gene>
<name>A0A9P5C2G2_9PLEO</name>
<organism evidence="2 3">
    <name type="scientific">Didymella heteroderae</name>
    <dbReference type="NCBI Taxonomy" id="1769908"/>
    <lineage>
        <taxon>Eukaryota</taxon>
        <taxon>Fungi</taxon>
        <taxon>Dikarya</taxon>
        <taxon>Ascomycota</taxon>
        <taxon>Pezizomycotina</taxon>
        <taxon>Dothideomycetes</taxon>
        <taxon>Pleosporomycetidae</taxon>
        <taxon>Pleosporales</taxon>
        <taxon>Pleosporineae</taxon>
        <taxon>Didymellaceae</taxon>
        <taxon>Didymella</taxon>
    </lineage>
</organism>
<evidence type="ECO:0000313" key="2">
    <source>
        <dbReference type="EMBL" id="KAF3040671.1"/>
    </source>
</evidence>
<comment type="caution">
    <text evidence="2">The sequence shown here is derived from an EMBL/GenBank/DDBJ whole genome shotgun (WGS) entry which is preliminary data.</text>
</comment>
<dbReference type="EMBL" id="SWKV01000024">
    <property type="protein sequence ID" value="KAF3040671.1"/>
    <property type="molecule type" value="Genomic_DNA"/>
</dbReference>
<dbReference type="OrthoDB" id="3772508at2759"/>